<keyword evidence="2" id="KW-0689">Ribosomal protein</keyword>
<feature type="compositionally biased region" description="Low complexity" evidence="4">
    <location>
        <begin position="53"/>
        <end position="66"/>
    </location>
</feature>
<dbReference type="Pfam" id="PF00366">
    <property type="entry name" value="Ribosomal_S17"/>
    <property type="match status" value="1"/>
</dbReference>
<dbReference type="GO" id="GO:0005840">
    <property type="term" value="C:ribosome"/>
    <property type="evidence" value="ECO:0007669"/>
    <property type="project" value="UniProtKB-KW"/>
</dbReference>
<dbReference type="Gene3D" id="2.40.50.140">
    <property type="entry name" value="Nucleic acid-binding proteins"/>
    <property type="match status" value="1"/>
</dbReference>
<dbReference type="OrthoDB" id="274752at2759"/>
<comment type="similarity">
    <text evidence="1">Belongs to the universal ribosomal protein uS17 family.</text>
</comment>
<evidence type="ECO:0000256" key="4">
    <source>
        <dbReference type="SAM" id="MobiDB-lite"/>
    </source>
</evidence>
<evidence type="ECO:0000313" key="6">
    <source>
        <dbReference type="Proteomes" id="UP000182235"/>
    </source>
</evidence>
<evidence type="ECO:0000256" key="2">
    <source>
        <dbReference type="ARBA" id="ARBA00022980"/>
    </source>
</evidence>
<evidence type="ECO:0000256" key="3">
    <source>
        <dbReference type="ARBA" id="ARBA00023274"/>
    </source>
</evidence>
<dbReference type="GO" id="GO:1990904">
    <property type="term" value="C:ribonucleoprotein complex"/>
    <property type="evidence" value="ECO:0007669"/>
    <property type="project" value="UniProtKB-KW"/>
</dbReference>
<evidence type="ECO:0000313" key="5">
    <source>
        <dbReference type="EMBL" id="OJD13703.1"/>
    </source>
</evidence>
<sequence length="229" mass="25458">MAPKTILLRASAHSSILHLSSRNTAHPLASLSSVLSAMQLQRSNPLTARRTLTSSTQPLQQTAQTSPPSPPPSSSTSPTDTTTPPSRNPLTRHSLKFGTVLTAGRMDKTVRVLHKHTTYHKKLHKSYPASTIYLVSDPCNSLRQGDVIEFSSGWRTSKNVRHVVERIVAPFGLPVEKRPRVLSWHEREAVKAEREEKAGKVMRVGRVKRLVEERLELDKKRGAMEQAAV</sequence>
<dbReference type="GO" id="GO:0003735">
    <property type="term" value="F:structural constituent of ribosome"/>
    <property type="evidence" value="ECO:0007669"/>
    <property type="project" value="InterPro"/>
</dbReference>
<dbReference type="EMBL" id="LGRN01000276">
    <property type="protein sequence ID" value="OJD13703.1"/>
    <property type="molecule type" value="Genomic_DNA"/>
</dbReference>
<evidence type="ECO:0008006" key="7">
    <source>
        <dbReference type="Google" id="ProtNLM"/>
    </source>
</evidence>
<dbReference type="Proteomes" id="UP000182235">
    <property type="component" value="Unassembled WGS sequence"/>
</dbReference>
<organism evidence="5 6">
    <name type="scientific">Emergomyces pasteurianus Ep9510</name>
    <dbReference type="NCBI Taxonomy" id="1447872"/>
    <lineage>
        <taxon>Eukaryota</taxon>
        <taxon>Fungi</taxon>
        <taxon>Dikarya</taxon>
        <taxon>Ascomycota</taxon>
        <taxon>Pezizomycotina</taxon>
        <taxon>Eurotiomycetes</taxon>
        <taxon>Eurotiomycetidae</taxon>
        <taxon>Onygenales</taxon>
        <taxon>Ajellomycetaceae</taxon>
        <taxon>Emergomyces</taxon>
    </lineage>
</organism>
<dbReference type="AlphaFoldDB" id="A0A1J9QC31"/>
<keyword evidence="6" id="KW-1185">Reference proteome</keyword>
<feature type="compositionally biased region" description="Low complexity" evidence="4">
    <location>
        <begin position="74"/>
        <end position="85"/>
    </location>
</feature>
<gene>
    <name evidence="5" type="ORF">AJ78_05860</name>
</gene>
<dbReference type="SUPFAM" id="SSF50249">
    <property type="entry name" value="Nucleic acid-binding proteins"/>
    <property type="match status" value="1"/>
</dbReference>
<protein>
    <recommendedName>
        <fullName evidence="7">Ribosomal protein S17</fullName>
    </recommendedName>
</protein>
<reference evidence="5 6" key="1">
    <citation type="submission" date="2015-07" db="EMBL/GenBank/DDBJ databases">
        <title>Emmonsia species relationships and genome sequence.</title>
        <authorList>
            <consortium name="The Broad Institute Genomics Platform"/>
            <person name="Cuomo C.A."/>
            <person name="Munoz J.F."/>
            <person name="Imamovic A."/>
            <person name="Priest M.E."/>
            <person name="Young S."/>
            <person name="Clay O.K."/>
            <person name="McEwen J.G."/>
        </authorList>
    </citation>
    <scope>NUCLEOTIDE SEQUENCE [LARGE SCALE GENOMIC DNA]</scope>
    <source>
        <strain evidence="5 6">UAMH 9510</strain>
    </source>
</reference>
<dbReference type="InterPro" id="IPR012340">
    <property type="entry name" value="NA-bd_OB-fold"/>
</dbReference>
<evidence type="ECO:0000256" key="1">
    <source>
        <dbReference type="ARBA" id="ARBA00010254"/>
    </source>
</evidence>
<keyword evidence="3" id="KW-0687">Ribonucleoprotein</keyword>
<accession>A0A1J9QC31</accession>
<dbReference type="STRING" id="1447872.A0A1J9QC31"/>
<feature type="region of interest" description="Disordered" evidence="4">
    <location>
        <begin position="52"/>
        <end position="94"/>
    </location>
</feature>
<comment type="caution">
    <text evidence="5">The sequence shown here is derived from an EMBL/GenBank/DDBJ whole genome shotgun (WGS) entry which is preliminary data.</text>
</comment>
<dbReference type="VEuPathDB" id="FungiDB:AJ78_05860"/>
<dbReference type="InterPro" id="IPR000266">
    <property type="entry name" value="Ribosomal_uS17"/>
</dbReference>
<name>A0A1J9QC31_9EURO</name>
<proteinExistence type="inferred from homology"/>
<dbReference type="GO" id="GO:0006412">
    <property type="term" value="P:translation"/>
    <property type="evidence" value="ECO:0007669"/>
    <property type="project" value="InterPro"/>
</dbReference>